<name>A0A0E9UUU9_ANGAN</name>
<protein>
    <submittedName>
        <fullName evidence="1">Uncharacterized protein</fullName>
    </submittedName>
</protein>
<reference evidence="1" key="2">
    <citation type="journal article" date="2015" name="Fish Shellfish Immunol.">
        <title>Early steps in the European eel (Anguilla anguilla)-Vibrio vulnificus interaction in the gills: Role of the RtxA13 toxin.</title>
        <authorList>
            <person name="Callol A."/>
            <person name="Pajuelo D."/>
            <person name="Ebbesson L."/>
            <person name="Teles M."/>
            <person name="MacKenzie S."/>
            <person name="Amaro C."/>
        </authorList>
    </citation>
    <scope>NUCLEOTIDE SEQUENCE</scope>
</reference>
<reference evidence="1" key="1">
    <citation type="submission" date="2014-11" db="EMBL/GenBank/DDBJ databases">
        <authorList>
            <person name="Amaro Gonzalez C."/>
        </authorList>
    </citation>
    <scope>NUCLEOTIDE SEQUENCE</scope>
</reference>
<evidence type="ECO:0000313" key="1">
    <source>
        <dbReference type="EMBL" id="JAH69659.1"/>
    </source>
</evidence>
<accession>A0A0E9UUU9</accession>
<dbReference type="AlphaFoldDB" id="A0A0E9UUU9"/>
<dbReference type="EMBL" id="GBXM01038918">
    <property type="protein sequence ID" value="JAH69659.1"/>
    <property type="molecule type" value="Transcribed_RNA"/>
</dbReference>
<organism evidence="1">
    <name type="scientific">Anguilla anguilla</name>
    <name type="common">European freshwater eel</name>
    <name type="synonym">Muraena anguilla</name>
    <dbReference type="NCBI Taxonomy" id="7936"/>
    <lineage>
        <taxon>Eukaryota</taxon>
        <taxon>Metazoa</taxon>
        <taxon>Chordata</taxon>
        <taxon>Craniata</taxon>
        <taxon>Vertebrata</taxon>
        <taxon>Euteleostomi</taxon>
        <taxon>Actinopterygii</taxon>
        <taxon>Neopterygii</taxon>
        <taxon>Teleostei</taxon>
        <taxon>Anguilliformes</taxon>
        <taxon>Anguillidae</taxon>
        <taxon>Anguilla</taxon>
    </lineage>
</organism>
<sequence length="25" mass="3047">MEPRESVWLDVQCIRKSFLRGPRSR</sequence>
<proteinExistence type="predicted"/>